<sequence>MARFGIILGALALLAVQATNGNIIDAIKREAEHVSSEIIERMMLNTNELQQVMTDVKSGHSVSMLNDLDWCGKLFDNLEKGEQMIKDAYNMGADVAKNFAQGTEALLKCVNLNFIETGKCVVGQIKKLKTLIAIAKAGARSMEGDFKRLGAEIKNSWLHCINKAPTTPAPTPKPTDPPTPKPTDPPTPKPTEAPTPKPTEAPTPKPTDAPTPKPTDAPTPKP</sequence>
<gene>
    <name evidence="3" type="ORF">AAG570_005748</name>
</gene>
<evidence type="ECO:0000313" key="4">
    <source>
        <dbReference type="Proteomes" id="UP001558652"/>
    </source>
</evidence>
<dbReference type="Proteomes" id="UP001558652">
    <property type="component" value="Unassembled WGS sequence"/>
</dbReference>
<evidence type="ECO:0000256" key="1">
    <source>
        <dbReference type="SAM" id="MobiDB-lite"/>
    </source>
</evidence>
<proteinExistence type="predicted"/>
<feature type="compositionally biased region" description="Pro residues" evidence="1">
    <location>
        <begin position="167"/>
        <end position="222"/>
    </location>
</feature>
<comment type="caution">
    <text evidence="3">The sequence shown here is derived from an EMBL/GenBank/DDBJ whole genome shotgun (WGS) entry which is preliminary data.</text>
</comment>
<reference evidence="3 4" key="1">
    <citation type="submission" date="2024-07" db="EMBL/GenBank/DDBJ databases">
        <title>Chromosome-level genome assembly of the water stick insect Ranatra chinensis (Heteroptera: Nepidae).</title>
        <authorList>
            <person name="Liu X."/>
        </authorList>
    </citation>
    <scope>NUCLEOTIDE SEQUENCE [LARGE SCALE GENOMIC DNA]</scope>
    <source>
        <strain evidence="3">Cailab_2021Rc</strain>
        <tissue evidence="3">Muscle</tissue>
    </source>
</reference>
<feature type="chain" id="PRO_5044755262" evidence="2">
    <location>
        <begin position="22"/>
        <end position="222"/>
    </location>
</feature>
<feature type="region of interest" description="Disordered" evidence="1">
    <location>
        <begin position="162"/>
        <end position="222"/>
    </location>
</feature>
<dbReference type="EMBL" id="JBFDAA010000018">
    <property type="protein sequence ID" value="KAL1116253.1"/>
    <property type="molecule type" value="Genomic_DNA"/>
</dbReference>
<name>A0ABD0YB43_9HEMI</name>
<organism evidence="3 4">
    <name type="scientific">Ranatra chinensis</name>
    <dbReference type="NCBI Taxonomy" id="642074"/>
    <lineage>
        <taxon>Eukaryota</taxon>
        <taxon>Metazoa</taxon>
        <taxon>Ecdysozoa</taxon>
        <taxon>Arthropoda</taxon>
        <taxon>Hexapoda</taxon>
        <taxon>Insecta</taxon>
        <taxon>Pterygota</taxon>
        <taxon>Neoptera</taxon>
        <taxon>Paraneoptera</taxon>
        <taxon>Hemiptera</taxon>
        <taxon>Heteroptera</taxon>
        <taxon>Panheteroptera</taxon>
        <taxon>Nepomorpha</taxon>
        <taxon>Nepidae</taxon>
        <taxon>Ranatrinae</taxon>
        <taxon>Ranatra</taxon>
    </lineage>
</organism>
<evidence type="ECO:0000256" key="2">
    <source>
        <dbReference type="SAM" id="SignalP"/>
    </source>
</evidence>
<protein>
    <submittedName>
        <fullName evidence="3">Uncharacterized protein</fullName>
    </submittedName>
</protein>
<keyword evidence="2" id="KW-0732">Signal</keyword>
<keyword evidence="4" id="KW-1185">Reference proteome</keyword>
<feature type="signal peptide" evidence="2">
    <location>
        <begin position="1"/>
        <end position="21"/>
    </location>
</feature>
<evidence type="ECO:0000313" key="3">
    <source>
        <dbReference type="EMBL" id="KAL1116253.1"/>
    </source>
</evidence>
<accession>A0ABD0YB43</accession>
<dbReference type="PRINTS" id="PR01217">
    <property type="entry name" value="PRICHEXTENSN"/>
</dbReference>
<dbReference type="AlphaFoldDB" id="A0ABD0YB43"/>